<dbReference type="Gene3D" id="1.20.1250.20">
    <property type="entry name" value="MFS general substrate transporter like domains"/>
    <property type="match status" value="2"/>
</dbReference>
<keyword evidence="29" id="KW-1185">Reference proteome</keyword>
<evidence type="ECO:0000256" key="9">
    <source>
        <dbReference type="ARBA" id="ARBA00022989"/>
    </source>
</evidence>
<evidence type="ECO:0000256" key="11">
    <source>
        <dbReference type="ARBA" id="ARBA00023136"/>
    </source>
</evidence>
<keyword evidence="11 26" id="KW-0472">Membrane</keyword>
<dbReference type="EMBL" id="JBAMIC010000007">
    <property type="protein sequence ID" value="KAK7105272.1"/>
    <property type="molecule type" value="Genomic_DNA"/>
</dbReference>
<feature type="transmembrane region" description="Helical" evidence="26">
    <location>
        <begin position="291"/>
        <end position="311"/>
    </location>
</feature>
<evidence type="ECO:0000256" key="1">
    <source>
        <dbReference type="ARBA" id="ARBA00004432"/>
    </source>
</evidence>
<comment type="function">
    <text evidence="21">Receptor for CM101, a polysaccharide produced by group B Streptococcus with antipathoangiogenic properties.</text>
</comment>
<evidence type="ECO:0000256" key="8">
    <source>
        <dbReference type="ARBA" id="ARBA00022847"/>
    </source>
</evidence>
<dbReference type="CDD" id="cd17318">
    <property type="entry name" value="MFS_SLC17"/>
    <property type="match status" value="1"/>
</dbReference>
<evidence type="ECO:0000313" key="28">
    <source>
        <dbReference type="EMBL" id="KAK7105272.1"/>
    </source>
</evidence>
<evidence type="ECO:0000256" key="24">
    <source>
        <dbReference type="ARBA" id="ARBA00081195"/>
    </source>
</evidence>
<reference evidence="28 29" key="1">
    <citation type="submission" date="2024-02" db="EMBL/GenBank/DDBJ databases">
        <title>Chromosome-scale genome assembly of the rough periwinkle Littorina saxatilis.</title>
        <authorList>
            <person name="De Jode A."/>
            <person name="Faria R."/>
            <person name="Formenti G."/>
            <person name="Sims Y."/>
            <person name="Smith T.P."/>
            <person name="Tracey A."/>
            <person name="Wood J.M.D."/>
            <person name="Zagrodzka Z.B."/>
            <person name="Johannesson K."/>
            <person name="Butlin R.K."/>
            <person name="Leder E.H."/>
        </authorList>
    </citation>
    <scope>NUCLEOTIDE SEQUENCE [LARGE SCALE GENOMIC DNA]</scope>
    <source>
        <strain evidence="28">Snail1</strain>
        <tissue evidence="28">Muscle</tissue>
    </source>
</reference>
<dbReference type="GO" id="GO:0030672">
    <property type="term" value="C:synaptic vesicle membrane"/>
    <property type="evidence" value="ECO:0007669"/>
    <property type="project" value="UniProtKB-SubCell"/>
</dbReference>
<evidence type="ECO:0000256" key="13">
    <source>
        <dbReference type="ARBA" id="ARBA00023228"/>
    </source>
</evidence>
<comment type="subcellular location">
    <subcellularLocation>
        <location evidence="2">Basolateral cell membrane</location>
        <topology evidence="2">Multi-pass membrane protein</topology>
    </subcellularLocation>
    <subcellularLocation>
        <location evidence="3">Cytoplasmic vesicle</location>
        <location evidence="3">Secretory vesicle membrane</location>
        <topology evidence="3">Multi-pass membrane protein</topology>
    </subcellularLocation>
    <subcellularLocation>
        <location evidence="1">Cytoplasmic vesicle</location>
        <location evidence="1">Secretory vesicle</location>
        <location evidence="1">Synaptic vesicle membrane</location>
    </subcellularLocation>
    <subcellularLocation>
        <location evidence="4">Lysosome membrane</location>
    </subcellularLocation>
</comment>
<keyword evidence="7 26" id="KW-0812">Transmembrane</keyword>
<evidence type="ECO:0000256" key="22">
    <source>
        <dbReference type="ARBA" id="ARBA00069713"/>
    </source>
</evidence>
<comment type="catalytic activity">
    <reaction evidence="19">
        <text>L-glutamate(out) = L-glutamate(in)</text>
        <dbReference type="Rhea" id="RHEA:66336"/>
        <dbReference type="ChEBI" id="CHEBI:29985"/>
    </reaction>
    <physiologicalReaction direction="left-to-right" evidence="19">
        <dbReference type="Rhea" id="RHEA:66337"/>
    </physiologicalReaction>
</comment>
<dbReference type="FunFam" id="1.20.1250.20:FF:000003">
    <property type="entry name" value="Solute carrier family 17 member 3"/>
    <property type="match status" value="1"/>
</dbReference>
<dbReference type="GO" id="GO:0016323">
    <property type="term" value="C:basolateral plasma membrane"/>
    <property type="evidence" value="ECO:0007669"/>
    <property type="project" value="UniProtKB-SubCell"/>
</dbReference>
<organism evidence="28 29">
    <name type="scientific">Littorina saxatilis</name>
    <dbReference type="NCBI Taxonomy" id="31220"/>
    <lineage>
        <taxon>Eukaryota</taxon>
        <taxon>Metazoa</taxon>
        <taxon>Spiralia</taxon>
        <taxon>Lophotrochozoa</taxon>
        <taxon>Mollusca</taxon>
        <taxon>Gastropoda</taxon>
        <taxon>Caenogastropoda</taxon>
        <taxon>Littorinimorpha</taxon>
        <taxon>Littorinoidea</taxon>
        <taxon>Littorinidae</taxon>
        <taxon>Littorina</taxon>
    </lineage>
</organism>
<evidence type="ECO:0000256" key="14">
    <source>
        <dbReference type="ARBA" id="ARBA00023329"/>
    </source>
</evidence>
<accession>A0AAN9GED7</accession>
<feature type="transmembrane region" description="Helical" evidence="26">
    <location>
        <begin position="110"/>
        <end position="129"/>
    </location>
</feature>
<evidence type="ECO:0000256" key="20">
    <source>
        <dbReference type="ARBA" id="ARBA00051612"/>
    </source>
</evidence>
<evidence type="ECO:0000256" key="26">
    <source>
        <dbReference type="SAM" id="Phobius"/>
    </source>
</evidence>
<feature type="transmembrane region" description="Helical" evidence="26">
    <location>
        <begin position="136"/>
        <end position="155"/>
    </location>
</feature>
<dbReference type="Pfam" id="PF07690">
    <property type="entry name" value="MFS_1"/>
    <property type="match status" value="1"/>
</dbReference>
<proteinExistence type="predicted"/>
<evidence type="ECO:0000256" key="4">
    <source>
        <dbReference type="ARBA" id="ARBA00004656"/>
    </source>
</evidence>
<comment type="catalytic activity">
    <reaction evidence="20">
        <text>D-glucuronate(out) + H(+)(out) = D-glucuronate(in) + H(+)(in)</text>
        <dbReference type="Rhea" id="RHEA:72591"/>
        <dbReference type="ChEBI" id="CHEBI:15378"/>
        <dbReference type="ChEBI" id="CHEBI:58720"/>
    </reaction>
    <physiologicalReaction direction="left-to-right" evidence="20">
        <dbReference type="Rhea" id="RHEA:72592"/>
    </physiologicalReaction>
</comment>
<keyword evidence="10" id="KW-0770">Synapse</keyword>
<dbReference type="PANTHER" id="PTHR11662:SF455">
    <property type="entry name" value="GH23975P"/>
    <property type="match status" value="1"/>
</dbReference>
<keyword evidence="8" id="KW-0769">Symport</keyword>
<dbReference type="PROSITE" id="PS50850">
    <property type="entry name" value="MFS"/>
    <property type="match status" value="1"/>
</dbReference>
<evidence type="ECO:0000256" key="10">
    <source>
        <dbReference type="ARBA" id="ARBA00023018"/>
    </source>
</evidence>
<feature type="transmembrane region" description="Helical" evidence="26">
    <location>
        <begin position="425"/>
        <end position="448"/>
    </location>
</feature>
<dbReference type="SUPFAM" id="SSF103473">
    <property type="entry name" value="MFS general substrate transporter"/>
    <property type="match status" value="1"/>
</dbReference>
<evidence type="ECO:0000256" key="2">
    <source>
        <dbReference type="ARBA" id="ARBA00004554"/>
    </source>
</evidence>
<evidence type="ECO:0000259" key="27">
    <source>
        <dbReference type="PROSITE" id="PS50850"/>
    </source>
</evidence>
<dbReference type="GO" id="GO:0006820">
    <property type="term" value="P:monoatomic anion transport"/>
    <property type="evidence" value="ECO:0007669"/>
    <property type="project" value="TreeGrafter"/>
</dbReference>
<dbReference type="PANTHER" id="PTHR11662">
    <property type="entry name" value="SOLUTE CARRIER FAMILY 17"/>
    <property type="match status" value="1"/>
</dbReference>
<feature type="transmembrane region" description="Helical" evidence="26">
    <location>
        <begin position="54"/>
        <end position="79"/>
    </location>
</feature>
<feature type="transmembrane region" description="Helical" evidence="26">
    <location>
        <begin position="365"/>
        <end position="386"/>
    </location>
</feature>
<comment type="caution">
    <text evidence="28">The sequence shown here is derived from an EMBL/GenBank/DDBJ whole genome shotgun (WGS) entry which is preliminary data.</text>
</comment>
<evidence type="ECO:0000256" key="16">
    <source>
        <dbReference type="ARBA" id="ARBA00050554"/>
    </source>
</evidence>
<dbReference type="GO" id="GO:0046942">
    <property type="term" value="P:carboxylic acid transport"/>
    <property type="evidence" value="ECO:0007669"/>
    <property type="project" value="UniProtKB-ARBA"/>
</dbReference>
<evidence type="ECO:0000256" key="21">
    <source>
        <dbReference type="ARBA" id="ARBA00056891"/>
    </source>
</evidence>
<evidence type="ECO:0000256" key="17">
    <source>
        <dbReference type="ARBA" id="ARBA00050625"/>
    </source>
</evidence>
<keyword evidence="12" id="KW-0325">Glycoprotein</keyword>
<evidence type="ECO:0000256" key="19">
    <source>
        <dbReference type="ARBA" id="ARBA00051447"/>
    </source>
</evidence>
<comment type="catalytic activity">
    <reaction evidence="17">
        <text>N-acetylneuraminate(in) + H(+)(in) = N-acetylneuraminate(out) + H(+)(out)</text>
        <dbReference type="Rhea" id="RHEA:28987"/>
        <dbReference type="ChEBI" id="CHEBI:15378"/>
        <dbReference type="ChEBI" id="CHEBI:35418"/>
    </reaction>
    <physiologicalReaction direction="right-to-left" evidence="17">
        <dbReference type="Rhea" id="RHEA:28989"/>
    </physiologicalReaction>
</comment>
<feature type="transmembrane region" description="Helical" evidence="26">
    <location>
        <begin position="392"/>
        <end position="413"/>
    </location>
</feature>
<name>A0AAN9GED7_9CAEN</name>
<evidence type="ECO:0000256" key="7">
    <source>
        <dbReference type="ARBA" id="ARBA00022692"/>
    </source>
</evidence>
<feature type="transmembrane region" description="Helical" evidence="26">
    <location>
        <begin position="460"/>
        <end position="480"/>
    </location>
</feature>
<keyword evidence="9 26" id="KW-1133">Transmembrane helix</keyword>
<keyword evidence="6" id="KW-1003">Cell membrane</keyword>
<evidence type="ECO:0000256" key="18">
    <source>
        <dbReference type="ARBA" id="ARBA00051403"/>
    </source>
</evidence>
<evidence type="ECO:0000256" key="6">
    <source>
        <dbReference type="ARBA" id="ARBA00022475"/>
    </source>
</evidence>
<dbReference type="GO" id="GO:0005765">
    <property type="term" value="C:lysosomal membrane"/>
    <property type="evidence" value="ECO:0007669"/>
    <property type="project" value="UniProtKB-SubCell"/>
</dbReference>
<sequence length="505" mass="54903">MEPDGENARLTSTTADQYAAASAASQPAFSHETNEGSVLQDLKASRWWPVPKRYVLALLAFLGFANIYALRVNLSVAIVSMTSNRTKLVNGTIVSILPDYPWSTDLQGQVLAAFFYGYILSQLPGGFLSNRFGGKYLYGGGILMTAILTLLTPVFTTWSIYLLISARVLEGVFEGVTYPSIHAIWAKWAPPQEKTRLATFAFAGSYFGTVISLPASGALADSSSGWPAIFYVFGFTAVVWFMVWCIFVTESPAAHPGISNAELEYIQQSIGYTEEQSKRVHPPWIRMMTSLPAWAIVIAHFAENWGFYTWLTELPSFMKHVLHVDLTSGGFYAALPYLMMCITVISGGFLADWLRNHFCVATGTVRKIFTCGAFAVQAVFMVAAGYVMTKAAAISCLTIAVGIGGFAWAGFSVNHLDIAPQFASILMGLSNTFATLPGIVSPALTGAIVTDQADPGQWQIIFYLAAGIYGVGAIVFGILASGDRQDWAHIPMGYQAYLDDPEKDQ</sequence>
<dbReference type="GO" id="GO:0015293">
    <property type="term" value="F:symporter activity"/>
    <property type="evidence" value="ECO:0007669"/>
    <property type="project" value="UniProtKB-KW"/>
</dbReference>
<feature type="transmembrane region" description="Helical" evidence="26">
    <location>
        <begin position="331"/>
        <end position="353"/>
    </location>
</feature>
<evidence type="ECO:0000256" key="25">
    <source>
        <dbReference type="ARBA" id="ARBA00081925"/>
    </source>
</evidence>
<dbReference type="AlphaFoldDB" id="A0AAN9GED7"/>
<evidence type="ECO:0000256" key="23">
    <source>
        <dbReference type="ARBA" id="ARBA00080244"/>
    </source>
</evidence>
<evidence type="ECO:0000256" key="3">
    <source>
        <dbReference type="ARBA" id="ARBA00004638"/>
    </source>
</evidence>
<feature type="domain" description="Major facilitator superfamily (MFS) profile" evidence="27">
    <location>
        <begin position="55"/>
        <end position="484"/>
    </location>
</feature>
<evidence type="ECO:0000313" key="29">
    <source>
        <dbReference type="Proteomes" id="UP001374579"/>
    </source>
</evidence>
<dbReference type="InterPro" id="IPR050382">
    <property type="entry name" value="MFS_Na/Anion_cotransporter"/>
</dbReference>
<dbReference type="Proteomes" id="UP001374579">
    <property type="component" value="Unassembled WGS sequence"/>
</dbReference>
<keyword evidence="14" id="KW-0968">Cytoplasmic vesicle</keyword>
<evidence type="ECO:0000256" key="15">
    <source>
        <dbReference type="ARBA" id="ARBA00050101"/>
    </source>
</evidence>
<feature type="transmembrane region" description="Helical" evidence="26">
    <location>
        <begin position="228"/>
        <end position="249"/>
    </location>
</feature>
<keyword evidence="5" id="KW-0813">Transport</keyword>
<protein>
    <recommendedName>
        <fullName evidence="22">Sialin</fullName>
    </recommendedName>
    <alternativeName>
        <fullName evidence="25">H(+)/nitrate cotransporter</fullName>
    </alternativeName>
    <alternativeName>
        <fullName evidence="23">H(+)/sialic acid cotransporter</fullName>
    </alternativeName>
    <alternativeName>
        <fullName evidence="24">Vesicular excitatory amino acid transporter</fullName>
    </alternativeName>
</protein>
<dbReference type="FunFam" id="1.20.1250.20:FF:000067">
    <property type="entry name" value="sialin isoform X2"/>
    <property type="match status" value="1"/>
</dbReference>
<comment type="catalytic activity">
    <reaction evidence="18">
        <text>N-acetyl-L-aspartyl-L-glutamate(out) = N-acetyl-L-aspartyl-L-glutamate(in)</text>
        <dbReference type="Rhea" id="RHEA:72599"/>
        <dbReference type="ChEBI" id="CHEBI:76931"/>
    </reaction>
    <physiologicalReaction direction="left-to-right" evidence="18">
        <dbReference type="Rhea" id="RHEA:72600"/>
    </physiologicalReaction>
</comment>
<gene>
    <name evidence="28" type="ORF">V1264_016678</name>
</gene>
<comment type="catalytic activity">
    <reaction evidence="16">
        <text>L-aspartate(out) = L-aspartate(in)</text>
        <dbReference type="Rhea" id="RHEA:66332"/>
        <dbReference type="ChEBI" id="CHEBI:29991"/>
    </reaction>
    <physiologicalReaction direction="left-to-right" evidence="16">
        <dbReference type="Rhea" id="RHEA:66333"/>
    </physiologicalReaction>
</comment>
<keyword evidence="13" id="KW-0458">Lysosome</keyword>
<dbReference type="InterPro" id="IPR011701">
    <property type="entry name" value="MFS"/>
</dbReference>
<dbReference type="InterPro" id="IPR020846">
    <property type="entry name" value="MFS_dom"/>
</dbReference>
<feature type="transmembrane region" description="Helical" evidence="26">
    <location>
        <begin position="197"/>
        <end position="216"/>
    </location>
</feature>
<comment type="catalytic activity">
    <reaction evidence="15">
        <text>2 nitrate(out) + H(+)(out) = 2 nitrate(in) + H(+)(in)</text>
        <dbReference type="Rhea" id="RHEA:71539"/>
        <dbReference type="ChEBI" id="CHEBI:15378"/>
        <dbReference type="ChEBI" id="CHEBI:17632"/>
    </reaction>
    <physiologicalReaction direction="left-to-right" evidence="15">
        <dbReference type="Rhea" id="RHEA:71540"/>
    </physiologicalReaction>
</comment>
<evidence type="ECO:0000256" key="5">
    <source>
        <dbReference type="ARBA" id="ARBA00022448"/>
    </source>
</evidence>
<evidence type="ECO:0000256" key="12">
    <source>
        <dbReference type="ARBA" id="ARBA00023180"/>
    </source>
</evidence>
<dbReference type="InterPro" id="IPR036259">
    <property type="entry name" value="MFS_trans_sf"/>
</dbReference>